<dbReference type="PANTHER" id="PTHR21381:SF3">
    <property type="entry name" value="SGC REGION PROTEIN SGCQ-RELATED"/>
    <property type="match status" value="1"/>
</dbReference>
<accession>A0A6A4VS58</accession>
<organism evidence="2 3">
    <name type="scientific">Amphibalanus amphitrite</name>
    <name type="common">Striped barnacle</name>
    <name type="synonym">Balanus amphitrite</name>
    <dbReference type="NCBI Taxonomy" id="1232801"/>
    <lineage>
        <taxon>Eukaryota</taxon>
        <taxon>Metazoa</taxon>
        <taxon>Ecdysozoa</taxon>
        <taxon>Arthropoda</taxon>
        <taxon>Crustacea</taxon>
        <taxon>Multicrustacea</taxon>
        <taxon>Cirripedia</taxon>
        <taxon>Thoracica</taxon>
        <taxon>Thoracicalcarea</taxon>
        <taxon>Balanomorpha</taxon>
        <taxon>Balanoidea</taxon>
        <taxon>Balanidae</taxon>
        <taxon>Amphibalaninae</taxon>
        <taxon>Amphibalanus</taxon>
    </lineage>
</organism>
<sequence length="273" mass="28995">MLRFKNIFPHKLPAVIGMVHVKAFPGTPLNKHPVEKIVEAACAEAETYSKCNVDAVLVENMHDLPYCTGPQLGPEVTACMTRVAAEVRRVIPASRPVGVQVLAAGNHQALAVAAAAGLQFIRAECFVYSHVADEGWLDASAGPLLRYRRHIGADDVSVWCDVKKKHSSHAVTADLSVGEVARGAQFFLSDGVIVTGGSTGEPANPAHIAEVQSSCDLPVLVGSGVTAGNVASFAAAHGLIVGSEFKEGGRWDAELSEERIRRFMDAVSAVREH</sequence>
<evidence type="ECO:0000313" key="3">
    <source>
        <dbReference type="Proteomes" id="UP000440578"/>
    </source>
</evidence>
<dbReference type="OrthoDB" id="10045006at2759"/>
<dbReference type="Proteomes" id="UP000440578">
    <property type="component" value="Unassembled WGS sequence"/>
</dbReference>
<reference evidence="2 3" key="1">
    <citation type="submission" date="2019-07" db="EMBL/GenBank/DDBJ databases">
        <title>Draft genome assembly of a fouling barnacle, Amphibalanus amphitrite (Darwin, 1854): The first reference genome for Thecostraca.</title>
        <authorList>
            <person name="Kim W."/>
        </authorList>
    </citation>
    <scope>NUCLEOTIDE SEQUENCE [LARGE SCALE GENOMIC DNA]</scope>
    <source>
        <strain evidence="2">SNU_AA5</strain>
        <tissue evidence="2">Soma without cirri and trophi</tissue>
    </source>
</reference>
<protein>
    <submittedName>
        <fullName evidence="2">Uncharacterized protein</fullName>
    </submittedName>
</protein>
<dbReference type="EMBL" id="VIIS01001480">
    <property type="protein sequence ID" value="KAF0297566.1"/>
    <property type="molecule type" value="Genomic_DNA"/>
</dbReference>
<proteinExistence type="inferred from homology"/>
<comment type="similarity">
    <text evidence="1">Belongs to the BtpA family.</text>
</comment>
<dbReference type="AlphaFoldDB" id="A0A6A4VS58"/>
<evidence type="ECO:0000256" key="1">
    <source>
        <dbReference type="ARBA" id="ARBA00006007"/>
    </source>
</evidence>
<evidence type="ECO:0000313" key="2">
    <source>
        <dbReference type="EMBL" id="KAF0297566.1"/>
    </source>
</evidence>
<dbReference type="SUPFAM" id="SSF51366">
    <property type="entry name" value="Ribulose-phoshate binding barrel"/>
    <property type="match status" value="1"/>
</dbReference>
<dbReference type="InterPro" id="IPR005137">
    <property type="entry name" value="BtpA"/>
</dbReference>
<keyword evidence="3" id="KW-1185">Reference proteome</keyword>
<dbReference type="PANTHER" id="PTHR21381">
    <property type="entry name" value="ZGC:162297"/>
    <property type="match status" value="1"/>
</dbReference>
<comment type="caution">
    <text evidence="2">The sequence shown here is derived from an EMBL/GenBank/DDBJ whole genome shotgun (WGS) entry which is preliminary data.</text>
</comment>
<gene>
    <name evidence="2" type="primary">CS012_4</name>
    <name evidence="2" type="ORF">FJT64_004980</name>
</gene>
<dbReference type="InterPro" id="IPR011060">
    <property type="entry name" value="RibuloseP-bd_barrel"/>
</dbReference>
<dbReference type="NCBIfam" id="TIGR00259">
    <property type="entry name" value="thylakoid_BtpA"/>
    <property type="match status" value="1"/>
</dbReference>
<name>A0A6A4VS58_AMPAM</name>
<dbReference type="Pfam" id="PF03437">
    <property type="entry name" value="BtpA"/>
    <property type="match status" value="1"/>
</dbReference>
<dbReference type="PIRSF" id="PIRSF005956">
    <property type="entry name" value="BtpA"/>
    <property type="match status" value="1"/>
</dbReference>